<dbReference type="GO" id="GO:0000025">
    <property type="term" value="P:maltose catabolic process"/>
    <property type="evidence" value="ECO:0007669"/>
    <property type="project" value="TreeGrafter"/>
</dbReference>
<dbReference type="Gene3D" id="3.20.20.80">
    <property type="entry name" value="Glycosidases"/>
    <property type="match status" value="1"/>
</dbReference>
<dbReference type="GO" id="GO:0033934">
    <property type="term" value="F:glucan 1,4-alpha-maltotriohydrolase activity"/>
    <property type="evidence" value="ECO:0007669"/>
    <property type="project" value="TreeGrafter"/>
</dbReference>
<gene>
    <name evidence="2" type="ORF">UFOPK3554_01192</name>
</gene>
<dbReference type="GO" id="GO:0004556">
    <property type="term" value="F:alpha-amylase activity"/>
    <property type="evidence" value="ECO:0007669"/>
    <property type="project" value="TreeGrafter"/>
</dbReference>
<name>A0A6J7XWY9_9ZZZZ</name>
<proteinExistence type="predicted"/>
<dbReference type="Gene3D" id="3.90.400.10">
    <property type="entry name" value="Oligo-1,6-glucosidase, Domain 2"/>
    <property type="match status" value="1"/>
</dbReference>
<dbReference type="SUPFAM" id="SSF51445">
    <property type="entry name" value="(Trans)glycosidases"/>
    <property type="match status" value="1"/>
</dbReference>
<sequence length="559" mass="63598">MKKNADWWRQAAIYQIYPRSFKDSNGDGLGDIKGITSKVDYLQSLSLDAVWLSPFYPSALADGGYDVADYRNVDPRLGTLKDFDKMLKALHKADISVFVDIVPNHSSDQHLWFQEALKSEPGSAARNRYIFRDGRGKHGEIPPSDEISHFAPSAWTRTTNSDGTLGQWYMHLFAPEQPDFNWDNREVQLDFIKTLRFWADRGVDGFRIDVAHALKKDFKRLHIAKKSMSGFEIAQDGSDILFDRNEVHEIYREWRKVFDEYDPPRVAVAEAYVHAKRRMLYARPDELGQAFNFDLLGADFDARLFKKIISDNIRLAQSEGSSSTWVLDNHDRVRHATRYGLPKKTDLIQWLLSDGKSAKLDKELGLARANAATLMLLALPGCTYMYQGEELGLFEVEDIAHDDLQDPQWLRNVVPQMVKGKISGLALIHTDKGRDGCRVPLPWQARTASFGFGREKSHLPQPKWFAEHAVDTQDKVNDSNLSLYRRALALRKKYQSGEELEWISTGNPEVLHFKRPNGWHCVTSFNSKSFALPAGEILISSAPIKGGKIKANTTVWLKA</sequence>
<dbReference type="InterPro" id="IPR045857">
    <property type="entry name" value="O16G_dom_2"/>
</dbReference>
<dbReference type="CDD" id="cd11332">
    <property type="entry name" value="AmyAc_OligoGlu_TS"/>
    <property type="match status" value="1"/>
</dbReference>
<feature type="domain" description="Glycosyl hydrolase family 13 catalytic" evidence="1">
    <location>
        <begin position="15"/>
        <end position="438"/>
    </location>
</feature>
<dbReference type="Pfam" id="PF00128">
    <property type="entry name" value="Alpha-amylase"/>
    <property type="match status" value="1"/>
</dbReference>
<organism evidence="2">
    <name type="scientific">freshwater metagenome</name>
    <dbReference type="NCBI Taxonomy" id="449393"/>
    <lineage>
        <taxon>unclassified sequences</taxon>
        <taxon>metagenomes</taxon>
        <taxon>ecological metagenomes</taxon>
    </lineage>
</organism>
<dbReference type="EMBL" id="CAFBSG010000024">
    <property type="protein sequence ID" value="CAB5241028.1"/>
    <property type="molecule type" value="Genomic_DNA"/>
</dbReference>
<dbReference type="PANTHER" id="PTHR10357:SF179">
    <property type="entry name" value="NEUTRAL AND BASIC AMINO ACID TRANSPORT PROTEIN RBAT"/>
    <property type="match status" value="1"/>
</dbReference>
<accession>A0A6J7XWY9</accession>
<dbReference type="InterPro" id="IPR006047">
    <property type="entry name" value="GH13_cat_dom"/>
</dbReference>
<reference evidence="2" key="1">
    <citation type="submission" date="2020-05" db="EMBL/GenBank/DDBJ databases">
        <authorList>
            <person name="Chiriac C."/>
            <person name="Salcher M."/>
            <person name="Ghai R."/>
            <person name="Kavagutti S V."/>
        </authorList>
    </citation>
    <scope>NUCLEOTIDE SEQUENCE</scope>
</reference>
<evidence type="ECO:0000313" key="2">
    <source>
        <dbReference type="EMBL" id="CAB5241028.1"/>
    </source>
</evidence>
<evidence type="ECO:0000259" key="1">
    <source>
        <dbReference type="SMART" id="SM00642"/>
    </source>
</evidence>
<dbReference type="AlphaFoldDB" id="A0A6J7XWY9"/>
<dbReference type="GO" id="GO:0004575">
    <property type="term" value="F:sucrose alpha-glucosidase activity"/>
    <property type="evidence" value="ECO:0007669"/>
    <property type="project" value="TreeGrafter"/>
</dbReference>
<protein>
    <submittedName>
        <fullName evidence="2">Unannotated protein</fullName>
    </submittedName>
</protein>
<dbReference type="GO" id="GO:0004574">
    <property type="term" value="F:oligo-1,6-glucosidase activity"/>
    <property type="evidence" value="ECO:0007669"/>
    <property type="project" value="TreeGrafter"/>
</dbReference>
<dbReference type="SMART" id="SM00642">
    <property type="entry name" value="Aamy"/>
    <property type="match status" value="1"/>
</dbReference>
<dbReference type="PANTHER" id="PTHR10357">
    <property type="entry name" value="ALPHA-AMYLASE FAMILY MEMBER"/>
    <property type="match status" value="1"/>
</dbReference>
<dbReference type="InterPro" id="IPR017853">
    <property type="entry name" value="GH"/>
</dbReference>
<dbReference type="GO" id="GO:0005987">
    <property type="term" value="P:sucrose catabolic process"/>
    <property type="evidence" value="ECO:0007669"/>
    <property type="project" value="TreeGrafter"/>
</dbReference>